<evidence type="ECO:0000256" key="2">
    <source>
        <dbReference type="SAM" id="Phobius"/>
    </source>
</evidence>
<dbReference type="AlphaFoldDB" id="A0AAW0WK19"/>
<proteinExistence type="predicted"/>
<feature type="transmembrane region" description="Helical" evidence="2">
    <location>
        <begin position="79"/>
        <end position="103"/>
    </location>
</feature>
<sequence length="159" mass="16956">GLQVEAKYQLAVKAVNDKGASSATHFTISSIGTNGSVYQLHDGPLEAEVRDGKQSSVGSTGTGSDDDASSMVTLTLPSVIMGVLGAGSGLVFLMILLLLFITYHRRRVSHQPRPLADTLHHSEGGDSSKDTIRSVRCTHTSLALSAEHHLTCLERDMQQ</sequence>
<keyword evidence="2" id="KW-0472">Membrane</keyword>
<comment type="caution">
    <text evidence="3">The sequence shown here is derived from an EMBL/GenBank/DDBJ whole genome shotgun (WGS) entry which is preliminary data.</text>
</comment>
<evidence type="ECO:0000313" key="4">
    <source>
        <dbReference type="Proteomes" id="UP001445076"/>
    </source>
</evidence>
<feature type="non-terminal residue" evidence="3">
    <location>
        <position position="1"/>
    </location>
</feature>
<keyword evidence="2" id="KW-1133">Transmembrane helix</keyword>
<evidence type="ECO:0000256" key="1">
    <source>
        <dbReference type="SAM" id="MobiDB-lite"/>
    </source>
</evidence>
<evidence type="ECO:0000313" key="3">
    <source>
        <dbReference type="EMBL" id="KAK8732555.1"/>
    </source>
</evidence>
<keyword evidence="4" id="KW-1185">Reference proteome</keyword>
<feature type="region of interest" description="Disordered" evidence="1">
    <location>
        <begin position="49"/>
        <end position="68"/>
    </location>
</feature>
<evidence type="ECO:0008006" key="5">
    <source>
        <dbReference type="Google" id="ProtNLM"/>
    </source>
</evidence>
<organism evidence="3 4">
    <name type="scientific">Cherax quadricarinatus</name>
    <name type="common">Australian red claw crayfish</name>
    <dbReference type="NCBI Taxonomy" id="27406"/>
    <lineage>
        <taxon>Eukaryota</taxon>
        <taxon>Metazoa</taxon>
        <taxon>Ecdysozoa</taxon>
        <taxon>Arthropoda</taxon>
        <taxon>Crustacea</taxon>
        <taxon>Multicrustacea</taxon>
        <taxon>Malacostraca</taxon>
        <taxon>Eumalacostraca</taxon>
        <taxon>Eucarida</taxon>
        <taxon>Decapoda</taxon>
        <taxon>Pleocyemata</taxon>
        <taxon>Astacidea</taxon>
        <taxon>Parastacoidea</taxon>
        <taxon>Parastacidae</taxon>
        <taxon>Cherax</taxon>
    </lineage>
</organism>
<dbReference type="EMBL" id="JARKIK010000056">
    <property type="protein sequence ID" value="KAK8732555.1"/>
    <property type="molecule type" value="Genomic_DNA"/>
</dbReference>
<gene>
    <name evidence="3" type="ORF">OTU49_006815</name>
</gene>
<keyword evidence="2" id="KW-0812">Transmembrane</keyword>
<protein>
    <recommendedName>
        <fullName evidence="5">Fibronectin type-III domain-containing protein</fullName>
    </recommendedName>
</protein>
<accession>A0AAW0WK19</accession>
<name>A0AAW0WK19_CHEQU</name>
<reference evidence="3 4" key="1">
    <citation type="journal article" date="2024" name="BMC Genomics">
        <title>Genome assembly of redclaw crayfish (Cherax quadricarinatus) provides insights into its immune adaptation and hypoxia tolerance.</title>
        <authorList>
            <person name="Liu Z."/>
            <person name="Zheng J."/>
            <person name="Li H."/>
            <person name="Fang K."/>
            <person name="Wang S."/>
            <person name="He J."/>
            <person name="Zhou D."/>
            <person name="Weng S."/>
            <person name="Chi M."/>
            <person name="Gu Z."/>
            <person name="He J."/>
            <person name="Li F."/>
            <person name="Wang M."/>
        </authorList>
    </citation>
    <scope>NUCLEOTIDE SEQUENCE [LARGE SCALE GENOMIC DNA]</scope>
    <source>
        <strain evidence="3">ZL_2023a</strain>
    </source>
</reference>
<dbReference type="Proteomes" id="UP001445076">
    <property type="component" value="Unassembled WGS sequence"/>
</dbReference>
<feature type="non-terminal residue" evidence="3">
    <location>
        <position position="159"/>
    </location>
</feature>